<evidence type="ECO:0000313" key="2">
    <source>
        <dbReference type="EMBL" id="BAI80071.1"/>
    </source>
</evidence>
<evidence type="ECO:0000256" key="1">
    <source>
        <dbReference type="SAM" id="Phobius"/>
    </source>
</evidence>
<feature type="transmembrane region" description="Helical" evidence="1">
    <location>
        <begin position="20"/>
        <end position="38"/>
    </location>
</feature>
<dbReference type="STRING" id="639282.DEFDS_0589"/>
<reference evidence="2 3" key="1">
    <citation type="journal article" date="2010" name="DNA Res.">
        <title>Bacterial lifestyle in a deep-sea hydrothermal vent chimney revealed by the genome sequence of the thermophilic bacterium Deferribacter desulfuricans SSM1.</title>
        <authorList>
            <person name="Takaki Y."/>
            <person name="Shimamura S."/>
            <person name="Nakagawa S."/>
            <person name="Fukuhara Y."/>
            <person name="Horikawa H."/>
            <person name="Ankai A."/>
            <person name="Harada T."/>
            <person name="Hosoyama A."/>
            <person name="Oguchi A."/>
            <person name="Fukui S."/>
            <person name="Fujita N."/>
            <person name="Takami H."/>
            <person name="Takai K."/>
        </authorList>
    </citation>
    <scope>NUCLEOTIDE SEQUENCE [LARGE SCALE GENOMIC DNA]</scope>
    <source>
        <strain evidence="3">DSM 14783 / JCM 11476 / NBRC 101012 / SSM1</strain>
    </source>
</reference>
<accession>D3PBU8</accession>
<dbReference type="KEGG" id="ddf:DEFDS_0589"/>
<keyword evidence="1" id="KW-0812">Transmembrane</keyword>
<keyword evidence="3" id="KW-1185">Reference proteome</keyword>
<dbReference type="RefSeq" id="WP_013007319.1">
    <property type="nucleotide sequence ID" value="NC_013939.1"/>
</dbReference>
<dbReference type="EMBL" id="AP011529">
    <property type="protein sequence ID" value="BAI80071.1"/>
    <property type="molecule type" value="Genomic_DNA"/>
</dbReference>
<gene>
    <name evidence="2" type="ordered locus">DEFDS_0589</name>
</gene>
<dbReference type="Proteomes" id="UP000001520">
    <property type="component" value="Chromosome"/>
</dbReference>
<evidence type="ECO:0008006" key="4">
    <source>
        <dbReference type="Google" id="ProtNLM"/>
    </source>
</evidence>
<proteinExistence type="predicted"/>
<evidence type="ECO:0000313" key="3">
    <source>
        <dbReference type="Proteomes" id="UP000001520"/>
    </source>
</evidence>
<keyword evidence="1" id="KW-1133">Transmembrane helix</keyword>
<name>D3PBU8_DEFDS</name>
<organism evidence="2 3">
    <name type="scientific">Deferribacter desulfuricans (strain DSM 14783 / JCM 11476 / NBRC 101012 / SSM1)</name>
    <dbReference type="NCBI Taxonomy" id="639282"/>
    <lineage>
        <taxon>Bacteria</taxon>
        <taxon>Pseudomonadati</taxon>
        <taxon>Deferribacterota</taxon>
        <taxon>Deferribacteres</taxon>
        <taxon>Deferribacterales</taxon>
        <taxon>Deferribacteraceae</taxon>
        <taxon>Deferribacter</taxon>
    </lineage>
</organism>
<keyword evidence="1" id="KW-0472">Membrane</keyword>
<protein>
    <recommendedName>
        <fullName evidence="4">Cell division protein FtsL</fullName>
    </recommendedName>
</protein>
<dbReference type="AlphaFoldDB" id="D3PBU8"/>
<dbReference type="HOGENOM" id="CLU_2329070_0_0_0"/>
<sequence>MSKIIALTLKSVETIILKKILLVVLIIAIVFSIVVVKVKSLELGYEIEDLKKVTFSKQIELEKFEKKLAYLKSTERLLEKSKQFGLAIPDPKRVYYVK</sequence>